<dbReference type="GO" id="GO:0006614">
    <property type="term" value="P:SRP-dependent cotranslational protein targeting to membrane"/>
    <property type="evidence" value="ECO:0007669"/>
    <property type="project" value="InterPro"/>
</dbReference>
<organism evidence="13 15">
    <name type="scientific">Perkinsus olseni</name>
    <name type="common">Perkinsus atlanticus</name>
    <dbReference type="NCBI Taxonomy" id="32597"/>
    <lineage>
        <taxon>Eukaryota</taxon>
        <taxon>Sar</taxon>
        <taxon>Alveolata</taxon>
        <taxon>Perkinsozoa</taxon>
        <taxon>Perkinsea</taxon>
        <taxon>Perkinsida</taxon>
        <taxon>Perkinsidae</taxon>
        <taxon>Perkinsus</taxon>
    </lineage>
</organism>
<evidence type="ECO:0000256" key="6">
    <source>
        <dbReference type="ARBA" id="ARBA00022824"/>
    </source>
</evidence>
<reference evidence="14 15" key="1">
    <citation type="submission" date="2020-04" db="EMBL/GenBank/DDBJ databases">
        <title>Perkinsus olseni comparative genomics.</title>
        <authorList>
            <person name="Bogema D.R."/>
        </authorList>
    </citation>
    <scope>NUCLEOTIDE SEQUENCE [LARGE SCALE GENOMIC DNA]</scope>
    <source>
        <strain evidence="12">ATCC PRA-179</strain>
        <strain evidence="13">ATCC PRA-31</strain>
    </source>
</reference>
<evidence type="ECO:0000259" key="11">
    <source>
        <dbReference type="Pfam" id="PF08492"/>
    </source>
</evidence>
<feature type="compositionally biased region" description="Low complexity" evidence="10">
    <location>
        <begin position="734"/>
        <end position="746"/>
    </location>
</feature>
<comment type="caution">
    <text evidence="13">The sequence shown here is derived from an EMBL/GenBank/DDBJ whole genome shotgun (WGS) entry which is preliminary data.</text>
</comment>
<dbReference type="SUPFAM" id="SSF48452">
    <property type="entry name" value="TPR-like"/>
    <property type="match status" value="1"/>
</dbReference>
<evidence type="ECO:0000256" key="10">
    <source>
        <dbReference type="SAM" id="MobiDB-lite"/>
    </source>
</evidence>
<dbReference type="EMBL" id="JABANN010000494">
    <property type="protein sequence ID" value="KAF4657995.1"/>
    <property type="molecule type" value="Genomic_DNA"/>
</dbReference>
<evidence type="ECO:0000313" key="15">
    <source>
        <dbReference type="Proteomes" id="UP000572268"/>
    </source>
</evidence>
<feature type="compositionally biased region" description="Basic and acidic residues" evidence="10">
    <location>
        <begin position="639"/>
        <end position="656"/>
    </location>
</feature>
<dbReference type="GO" id="GO:0008312">
    <property type="term" value="F:7S RNA binding"/>
    <property type="evidence" value="ECO:0007669"/>
    <property type="project" value="InterPro"/>
</dbReference>
<keyword evidence="5" id="KW-0963">Cytoplasm</keyword>
<dbReference type="OrthoDB" id="5421607at2759"/>
<comment type="subcellular location">
    <subcellularLocation>
        <location evidence="2">Cytoplasm</location>
    </subcellularLocation>
    <subcellularLocation>
        <location evidence="1">Endoplasmic reticulum</location>
    </subcellularLocation>
</comment>
<dbReference type="GO" id="GO:0043022">
    <property type="term" value="F:ribosome binding"/>
    <property type="evidence" value="ECO:0007669"/>
    <property type="project" value="TreeGrafter"/>
</dbReference>
<dbReference type="Proteomes" id="UP000570595">
    <property type="component" value="Unassembled WGS sequence"/>
</dbReference>
<protein>
    <recommendedName>
        <fullName evidence="4">Signal recognition particle subunit SRP72</fullName>
    </recommendedName>
</protein>
<evidence type="ECO:0000256" key="9">
    <source>
        <dbReference type="SAM" id="Coils"/>
    </source>
</evidence>
<dbReference type="PANTHER" id="PTHR14094">
    <property type="entry name" value="SIGNAL RECOGNITION PARTICLE 72"/>
    <property type="match status" value="1"/>
</dbReference>
<dbReference type="GO" id="GO:0005783">
    <property type="term" value="C:endoplasmic reticulum"/>
    <property type="evidence" value="ECO:0007669"/>
    <property type="project" value="UniProtKB-SubCell"/>
</dbReference>
<evidence type="ECO:0000313" key="12">
    <source>
        <dbReference type="EMBL" id="KAF4657965.1"/>
    </source>
</evidence>
<feature type="compositionally biased region" description="Basic residues" evidence="10">
    <location>
        <begin position="616"/>
        <end position="626"/>
    </location>
</feature>
<accession>A0A7J6LFG4</accession>
<dbReference type="SUPFAM" id="SSF81901">
    <property type="entry name" value="HCP-like"/>
    <property type="match status" value="1"/>
</dbReference>
<dbReference type="InterPro" id="IPR011990">
    <property type="entry name" value="TPR-like_helical_dom_sf"/>
</dbReference>
<dbReference type="PANTHER" id="PTHR14094:SF9">
    <property type="entry name" value="SIGNAL RECOGNITION PARTICLE SUBUNIT SRP72"/>
    <property type="match status" value="1"/>
</dbReference>
<feature type="domain" description="Signal recognition particle SRP72 subunit RNA-binding" evidence="11">
    <location>
        <begin position="605"/>
        <end position="656"/>
    </location>
</feature>
<dbReference type="GO" id="GO:0005786">
    <property type="term" value="C:signal recognition particle, endoplasmic reticulum targeting"/>
    <property type="evidence" value="ECO:0007669"/>
    <property type="project" value="UniProtKB-KW"/>
</dbReference>
<proteinExistence type="inferred from homology"/>
<keyword evidence="9" id="KW-0175">Coiled coil</keyword>
<keyword evidence="8" id="KW-0687">Ribonucleoprotein</keyword>
<dbReference type="Pfam" id="PF08492">
    <property type="entry name" value="SRP72"/>
    <property type="match status" value="1"/>
</dbReference>
<dbReference type="EMBL" id="JABAHT010000329">
    <property type="protein sequence ID" value="KAF4657965.1"/>
    <property type="molecule type" value="Genomic_DNA"/>
</dbReference>
<evidence type="ECO:0000256" key="5">
    <source>
        <dbReference type="ARBA" id="ARBA00022490"/>
    </source>
</evidence>
<feature type="coiled-coil region" evidence="9">
    <location>
        <begin position="792"/>
        <end position="819"/>
    </location>
</feature>
<feature type="compositionally biased region" description="Basic and acidic residues" evidence="10">
    <location>
        <begin position="749"/>
        <end position="765"/>
    </location>
</feature>
<feature type="region of interest" description="Disordered" evidence="10">
    <location>
        <begin position="603"/>
        <end position="774"/>
    </location>
</feature>
<name>A0A7J6LFG4_PEROL</name>
<dbReference type="InterPro" id="IPR013699">
    <property type="entry name" value="Signal_recog_part_SRP72_RNA-bd"/>
</dbReference>
<evidence type="ECO:0000256" key="7">
    <source>
        <dbReference type="ARBA" id="ARBA00023135"/>
    </source>
</evidence>
<evidence type="ECO:0000256" key="8">
    <source>
        <dbReference type="ARBA" id="ARBA00023274"/>
    </source>
</evidence>
<keyword evidence="6" id="KW-0256">Endoplasmic reticulum</keyword>
<sequence length="942" mass="103786">MSAATVAKAPSAATLSEQFYQIDRSFKDEAYQEATRTSKQILNKDPDNMQAIMCYLYSQIQLSQWKACLNFLDSKASTALDKCTSEERATLSYYRAYCLYRLNRETECLDEIVKNGDNSEKWQVLEAQCRYRLHQYSETTRLYQKLLKDVKEGASGDDSEASLLLTVNLLASYVSEDSNRESANLNKLMKDLGEPEDAYELAYNLACAYLLKDDYVKAEQMLTLASSLCKSELGVDTDSDPELNWINAQLGYLRQLQGRTGEAAEIYEKIMRPVIGGMKNDVSVMATACNNLVSLRPKGSSLFDALKRIRLASKAESLESKLTSGQLRILGLNKSIAFSSRSKLSEARAVLSQLESQLGDSFTKSGAAAVGKAVTQYASGGEGKSEAVDTLKSWLASNGTSGDATFVRLSLAGLLAETPATRSEAAEMLAELGPEISMGRPEAVRQRFGAHGGDTPQDRDALRKEIPEVLSFWEKRSSGEAAGVLRFTRFATIRSGAWTIRFADRYVADVATRNKFYEEAVKAWELYGTKVGDAGAGEAIHGLVSAISRVSAPSSESLENASMLVERLVQRSPEAETIEDSIDDVDPEELEGMDVSVGSWKVATAPAAEGEDVEVKKRHRKRKPRYPKGFDPENPSAFKKPDPERWLPKHERSDYRRKMKKKQMQLMRGPQGVVPTDGENVKTGPSTAQLEVSTERQTQHQKRRKNQRKRNSERKRRVGHLLSAYYSRADSESHPSSSPSRAPSLSGDHGSERAIESGPDSRSEPHLGVLLGSEDCVNGSTVPLSTSLQGSQHALSREIRQLRQRVGRYREQAEALIQAVSQIDEDCRRLASSDLPMDKMKRITELAATRDLVDSVAELLMLDRTIASLGDNASEAVRAYENAKAAVEAVPELRASPAISAVLIRSSRALVKIQRQMITKVGGVSNYGLDSQSPGSSVPESN</sequence>
<feature type="compositionally biased region" description="Basic residues" evidence="10">
    <location>
        <begin position="699"/>
        <end position="719"/>
    </location>
</feature>
<evidence type="ECO:0000256" key="2">
    <source>
        <dbReference type="ARBA" id="ARBA00004496"/>
    </source>
</evidence>
<gene>
    <name evidence="13" type="primary">SRP72</name>
    <name evidence="13" type="ORF">FOL46_007147</name>
    <name evidence="12" type="ORF">FOZ61_005914</name>
</gene>
<evidence type="ECO:0000256" key="4">
    <source>
        <dbReference type="ARBA" id="ARBA00018350"/>
    </source>
</evidence>
<dbReference type="Proteomes" id="UP000572268">
    <property type="component" value="Unassembled WGS sequence"/>
</dbReference>
<evidence type="ECO:0000256" key="1">
    <source>
        <dbReference type="ARBA" id="ARBA00004240"/>
    </source>
</evidence>
<dbReference type="InterPro" id="IPR026270">
    <property type="entry name" value="SRP72"/>
</dbReference>
<dbReference type="Gene3D" id="1.25.40.10">
    <property type="entry name" value="Tetratricopeptide repeat domain"/>
    <property type="match status" value="2"/>
</dbReference>
<evidence type="ECO:0000256" key="3">
    <source>
        <dbReference type="ARBA" id="ARBA00007676"/>
    </source>
</evidence>
<keyword evidence="7" id="KW-0733">Signal recognition particle</keyword>
<evidence type="ECO:0000313" key="14">
    <source>
        <dbReference type="Proteomes" id="UP000570595"/>
    </source>
</evidence>
<dbReference type="AlphaFoldDB" id="A0A7J6LFG4"/>
<comment type="similarity">
    <text evidence="3">Belongs to the SRP72 family.</text>
</comment>
<feature type="compositionally biased region" description="Polar residues" evidence="10">
    <location>
        <begin position="683"/>
        <end position="692"/>
    </location>
</feature>
<evidence type="ECO:0000313" key="13">
    <source>
        <dbReference type="EMBL" id="KAF4657995.1"/>
    </source>
</evidence>